<protein>
    <submittedName>
        <fullName evidence="2">Uncharacterized protein</fullName>
    </submittedName>
</protein>
<dbReference type="EMBL" id="CAJPWZ010000720">
    <property type="protein sequence ID" value="CAG2199316.1"/>
    <property type="molecule type" value="Genomic_DNA"/>
</dbReference>
<feature type="compositionally biased region" description="Polar residues" evidence="1">
    <location>
        <begin position="11"/>
        <end position="24"/>
    </location>
</feature>
<dbReference type="AlphaFoldDB" id="A0A8S3R2I6"/>
<feature type="region of interest" description="Disordered" evidence="1">
    <location>
        <begin position="1"/>
        <end position="34"/>
    </location>
</feature>
<sequence>MFKKIRESESPENQNETPKVSKQISESDENEETVVMAGSQTDLGEAVTATSDLTPSTCSSSSNFTLSLISKYEPPYPDIAKLSDMDDLIKQKLLSTKWNDSHLFKFPSRVFGQKQRKLQSSWLQNHPWMRYSVSTDALYCAYCVLFSSKDIEMDVQVEVLKMLLKALSQTNVEGRKTGRSNTFGTVSIQGRWVSNLAQYSAGLFHGKKRGKMAIKDIV</sequence>
<evidence type="ECO:0000256" key="1">
    <source>
        <dbReference type="SAM" id="MobiDB-lite"/>
    </source>
</evidence>
<keyword evidence="3" id="KW-1185">Reference proteome</keyword>
<evidence type="ECO:0000313" key="3">
    <source>
        <dbReference type="Proteomes" id="UP000683360"/>
    </source>
</evidence>
<comment type="caution">
    <text evidence="2">The sequence shown here is derived from an EMBL/GenBank/DDBJ whole genome shotgun (WGS) entry which is preliminary data.</text>
</comment>
<gene>
    <name evidence="2" type="ORF">MEDL_13985</name>
</gene>
<dbReference type="Proteomes" id="UP000683360">
    <property type="component" value="Unassembled WGS sequence"/>
</dbReference>
<dbReference type="OrthoDB" id="6608232at2759"/>
<evidence type="ECO:0000313" key="2">
    <source>
        <dbReference type="EMBL" id="CAG2199316.1"/>
    </source>
</evidence>
<proteinExistence type="predicted"/>
<name>A0A8S3R2I6_MYTED</name>
<organism evidence="2 3">
    <name type="scientific">Mytilus edulis</name>
    <name type="common">Blue mussel</name>
    <dbReference type="NCBI Taxonomy" id="6550"/>
    <lineage>
        <taxon>Eukaryota</taxon>
        <taxon>Metazoa</taxon>
        <taxon>Spiralia</taxon>
        <taxon>Lophotrochozoa</taxon>
        <taxon>Mollusca</taxon>
        <taxon>Bivalvia</taxon>
        <taxon>Autobranchia</taxon>
        <taxon>Pteriomorphia</taxon>
        <taxon>Mytilida</taxon>
        <taxon>Mytiloidea</taxon>
        <taxon>Mytilidae</taxon>
        <taxon>Mytilinae</taxon>
        <taxon>Mytilus</taxon>
    </lineage>
</organism>
<accession>A0A8S3R2I6</accession>
<reference evidence="2" key="1">
    <citation type="submission" date="2021-03" db="EMBL/GenBank/DDBJ databases">
        <authorList>
            <person name="Bekaert M."/>
        </authorList>
    </citation>
    <scope>NUCLEOTIDE SEQUENCE</scope>
</reference>